<sequence length="1079" mass="125026">MQKEIKEAKFQYGYSNRIDIEKCEDNNFKILKSKDNTSYILYGNKLYQAIFEEVQRNVIFQKSVWQEEEKAKIINSCKTEEYLVDKIYKVHTGLKLNSFGFIKKNEIKILNNGLGNYINPEIEIIDNKAIINEDEIIIGKVHDSRSITLLKAINKGKDIVYVNENVLNIFTLKDINRVYKDDEDFKEDNKFIITIFEDEKHYKNRLRSISNGCRIKDELWLFYIKNNNGTTEEEVILHLPENRYCYCVLNGNELKVKKFINKPPKGKGICSLIIRDVTDVEFRRKDALSEENRKESDGFNEFSSNNHSVSEFSRMINRYKNLEAEILDETKNKCRDLAYVSLEKDLFRIQDNSIETLKNWQGKEGANICFKGKKDVALGAISEIGENFIRVDFQNDMVSSSIPRKKGKIGISLVGDEVIQKRRDNAIKILENNSSALSNLNDILSGNYKLKEFSYKKLLKKYEYDRFVGKQIDAIDGVMNTPDIFLIQGPPGTGKTTVIRKIVEKVLEAKEEVLITSYQNLAIDNVLEGFSTGDVIQYRFGTEDNKAMYKICSDVAEDIKRCLKNNISSEREEEIEKIKSTLEKSTGRILEESSLIELIQKIKEILEEINAYESKSSNYIRIEEIMLQIQNERNENNINFDRNTIYDMLPKNFGYDLEIIEQFEATENYLKEVNKTLNNLTINKVILKLKELQDLDCIFTLDNKEYQKIKQWILDELKLVKVDCKTNERDYFEEKLEIGAIIDNIIENMPEYIEDDKYKVIKEFHEKISNNPGLIEEVFKKFADIRGTTCQKTASKLFLESTHDINYKYVIVDEAARANPLDLLIPIIKGEKVILVGDHMQLPHMLENYVEENFKQDEGFNIELFNKYIKESLFGRLFNELPNDRKIMLDTQYRMTKEIGELVSELFYDSKLKTGTDIVNDIPLYTGNALVSINIKGKQQETKSGSFTNQNEQKEIIKKLKELDELSKEIENKPSVGVITFYKSQANSIESKVRELGLKIDVTVGTVDAYQGLEKDIIFISAVRTDGIGFIGNPNRLNVALSRAKKLVVIFGDKKNLKENELFKRILDKCIDGEENRCI</sequence>
<evidence type="ECO:0000259" key="1">
    <source>
        <dbReference type="Pfam" id="PF13086"/>
    </source>
</evidence>
<evidence type="ECO:0000313" key="3">
    <source>
        <dbReference type="EMBL" id="MVX66482.1"/>
    </source>
</evidence>
<dbReference type="InterPro" id="IPR045055">
    <property type="entry name" value="DNA2/NAM7-like"/>
</dbReference>
<dbReference type="InterPro" id="IPR047187">
    <property type="entry name" value="SF1_C_Upf1"/>
</dbReference>
<dbReference type="Gene3D" id="3.40.50.300">
    <property type="entry name" value="P-loop containing nucleotide triphosphate hydrolases"/>
    <property type="match status" value="2"/>
</dbReference>
<dbReference type="Pfam" id="PF13086">
    <property type="entry name" value="AAA_11"/>
    <property type="match status" value="1"/>
</dbReference>
<dbReference type="InterPro" id="IPR027417">
    <property type="entry name" value="P-loop_NTPase"/>
</dbReference>
<protein>
    <submittedName>
        <fullName evidence="3">AAA family ATPase</fullName>
    </submittedName>
</protein>
<comment type="caution">
    <text evidence="3">The sequence shown here is derived from an EMBL/GenBank/DDBJ whole genome shotgun (WGS) entry which is preliminary data.</text>
</comment>
<evidence type="ECO:0000259" key="2">
    <source>
        <dbReference type="Pfam" id="PF13087"/>
    </source>
</evidence>
<dbReference type="GO" id="GO:0004386">
    <property type="term" value="F:helicase activity"/>
    <property type="evidence" value="ECO:0007669"/>
    <property type="project" value="InterPro"/>
</dbReference>
<evidence type="ECO:0000313" key="4">
    <source>
        <dbReference type="Proteomes" id="UP000656077"/>
    </source>
</evidence>
<dbReference type="PANTHER" id="PTHR10887">
    <property type="entry name" value="DNA2/NAM7 HELICASE FAMILY"/>
    <property type="match status" value="1"/>
</dbReference>
<dbReference type="EMBL" id="WSRQ01000058">
    <property type="protein sequence ID" value="MVX66482.1"/>
    <property type="molecule type" value="Genomic_DNA"/>
</dbReference>
<dbReference type="Proteomes" id="UP000656077">
    <property type="component" value="Unassembled WGS sequence"/>
</dbReference>
<dbReference type="PANTHER" id="PTHR10887:SF495">
    <property type="entry name" value="HELICASE SENATAXIN ISOFORM X1-RELATED"/>
    <property type="match status" value="1"/>
</dbReference>
<dbReference type="CDD" id="cd17934">
    <property type="entry name" value="DEXXQc_Upf1-like"/>
    <property type="match status" value="1"/>
</dbReference>
<name>A0A964RRF3_9CLOT</name>
<feature type="domain" description="DNA2/NAM7 helicase-like C-terminal" evidence="2">
    <location>
        <begin position="870"/>
        <end position="1055"/>
    </location>
</feature>
<dbReference type="InterPro" id="IPR041679">
    <property type="entry name" value="DNA2/NAM7-like_C"/>
</dbReference>
<proteinExistence type="predicted"/>
<accession>A0A964RRF3</accession>
<gene>
    <name evidence="3" type="ORF">GKZ28_22665</name>
</gene>
<dbReference type="Pfam" id="PF13087">
    <property type="entry name" value="AAA_12"/>
    <property type="match status" value="1"/>
</dbReference>
<dbReference type="AlphaFoldDB" id="A0A964RRF3"/>
<dbReference type="RefSeq" id="WP_160361031.1">
    <property type="nucleotide sequence ID" value="NZ_WSRQ01000058.1"/>
</dbReference>
<organism evidence="3 4">
    <name type="scientific">Clostridium chromiireducens</name>
    <dbReference type="NCBI Taxonomy" id="225345"/>
    <lineage>
        <taxon>Bacteria</taxon>
        <taxon>Bacillati</taxon>
        <taxon>Bacillota</taxon>
        <taxon>Clostridia</taxon>
        <taxon>Eubacteriales</taxon>
        <taxon>Clostridiaceae</taxon>
        <taxon>Clostridium</taxon>
    </lineage>
</organism>
<dbReference type="SUPFAM" id="SSF52540">
    <property type="entry name" value="P-loop containing nucleoside triphosphate hydrolases"/>
    <property type="match status" value="2"/>
</dbReference>
<dbReference type="InterPro" id="IPR041677">
    <property type="entry name" value="DNA2/NAM7_AAA_11"/>
</dbReference>
<reference evidence="3" key="1">
    <citation type="submission" date="2019-12" db="EMBL/GenBank/DDBJ databases">
        <title>Microbes associate with the intestines of laboratory mice.</title>
        <authorList>
            <person name="Navarre W."/>
            <person name="Wong E."/>
        </authorList>
    </citation>
    <scope>NUCLEOTIDE SEQUENCE</scope>
    <source>
        <strain evidence="3">NM79_F5</strain>
    </source>
</reference>
<feature type="domain" description="DNA2/NAM7 helicase helicase" evidence="1">
    <location>
        <begin position="470"/>
        <end position="843"/>
    </location>
</feature>
<dbReference type="CDD" id="cd18808">
    <property type="entry name" value="SF1_C_Upf1"/>
    <property type="match status" value="1"/>
</dbReference>